<dbReference type="GO" id="GO:0016020">
    <property type="term" value="C:membrane"/>
    <property type="evidence" value="ECO:0007669"/>
    <property type="project" value="UniProtKB-SubCell"/>
</dbReference>
<evidence type="ECO:0000256" key="4">
    <source>
        <dbReference type="PROSITE-ProRule" id="PRU00284"/>
    </source>
</evidence>
<dbReference type="SUPFAM" id="SSF58104">
    <property type="entry name" value="Methyl-accepting chemotaxis protein (MCP) signaling domain"/>
    <property type="match status" value="1"/>
</dbReference>
<reference evidence="7 8" key="1">
    <citation type="submission" date="2009-01" db="EMBL/GenBank/DDBJ databases">
        <title>Complete sequence of Geobacter sp. FRC-32.</title>
        <authorList>
            <consortium name="US DOE Joint Genome Institute"/>
            <person name="Lucas S."/>
            <person name="Copeland A."/>
            <person name="Lapidus A."/>
            <person name="Glavina del Rio T."/>
            <person name="Dalin E."/>
            <person name="Tice H."/>
            <person name="Bruce D."/>
            <person name="Goodwin L."/>
            <person name="Pitluck S."/>
            <person name="Saunders E."/>
            <person name="Brettin T."/>
            <person name="Detter J.C."/>
            <person name="Han C."/>
            <person name="Larimer F."/>
            <person name="Land M."/>
            <person name="Hauser L."/>
            <person name="Kyrpides N."/>
            <person name="Ovchinnikova G."/>
            <person name="Kostka J."/>
            <person name="Richardson P."/>
        </authorList>
    </citation>
    <scope>NUCLEOTIDE SEQUENCE [LARGE SCALE GENOMIC DNA]</scope>
    <source>
        <strain evidence="8">DSM 22248 / JCM 15807 / FRC-32</strain>
    </source>
</reference>
<organism evidence="7 8">
    <name type="scientific">Geotalea daltonii (strain DSM 22248 / JCM 15807 / FRC-32)</name>
    <name type="common">Geobacter daltonii</name>
    <dbReference type="NCBI Taxonomy" id="316067"/>
    <lineage>
        <taxon>Bacteria</taxon>
        <taxon>Pseudomonadati</taxon>
        <taxon>Thermodesulfobacteriota</taxon>
        <taxon>Desulfuromonadia</taxon>
        <taxon>Geobacterales</taxon>
        <taxon>Geobacteraceae</taxon>
        <taxon>Geotalea</taxon>
    </lineage>
</organism>
<dbReference type="CDD" id="cd11386">
    <property type="entry name" value="MCP_signal"/>
    <property type="match status" value="1"/>
</dbReference>
<dbReference type="GO" id="GO:0007165">
    <property type="term" value="P:signal transduction"/>
    <property type="evidence" value="ECO:0007669"/>
    <property type="project" value="UniProtKB-KW"/>
</dbReference>
<dbReference type="HOGENOM" id="CLU_000445_107_27_7"/>
<dbReference type="PROSITE" id="PS50111">
    <property type="entry name" value="CHEMOTAXIS_TRANSDUC_2"/>
    <property type="match status" value="1"/>
</dbReference>
<dbReference type="STRING" id="316067.Geob_1936"/>
<dbReference type="eggNOG" id="COG0840">
    <property type="taxonomic scope" value="Bacteria"/>
</dbReference>
<protein>
    <submittedName>
        <fullName evidence="7">Methyl-accepting chemotaxis sensory transducer, class 40H</fullName>
    </submittedName>
</protein>
<sequence length="632" mass="67595">MGVLSSIATKLKVPVVLQVLLLVVVGFFYLSSQNEVRSRREQAKEMGMIVGRLQSLGVDIQLLLHGQGDLQKVEAELGAQSAQIKKLPIGGRLASPLTGIKAVLQDTSKLFRRNLDIEKEIFQLTALSIEQSDRFIADTSAKLADPSRERSISRLERQVLAGASVNSGTNHNIRALFLRIKVDSSKRKELIAYLDTAISNVTDSRQRLTGTPFMGAAQKALEANQRMRQLALEYQANCDKISVASKEIEKQSSVMREELDSFAAKSMLAGYDFSQVRMVTLLLVISIAAIILAVLTWSLSRSILRPIREMTAVLSNIAQGEGDLTQRLPVNSKDEIGEVCGLFNTFIDKLHGIIGQVAKTATQVASSSGVLFATSGQQATATEEMAAKASTLATASEEMAATISGIAQNCNLAAEHSQLANSAAAAGAQVVESTISGMARIAVNTRLSASTVSALGARSEQIGEIVATIEDIADQTNLLALNAAIEAARAGEQGRGFAVVADEVRALAERTTNATREIGEMIKSIQCETRKAVAVMEEGVSEVDKGTAAAAQSDSALKEIIERMNELSMQVSQVATAAEQQSYTTTEISNNIVQMTQVINQSSRGAQESAAATSQLSGFADNLQSLMGQFRL</sequence>
<dbReference type="AlphaFoldDB" id="B9M827"/>
<comment type="subcellular location">
    <subcellularLocation>
        <location evidence="1">Membrane</location>
    </subcellularLocation>
</comment>
<dbReference type="RefSeq" id="WP_012647022.1">
    <property type="nucleotide sequence ID" value="NC_011979.1"/>
</dbReference>
<gene>
    <name evidence="7" type="primary">mcp40H-45</name>
    <name evidence="7" type="ordered locus">Geob_1936</name>
</gene>
<name>B9M827_GEODF</name>
<dbReference type="EMBL" id="CP001390">
    <property type="protein sequence ID" value="ACM20293.1"/>
    <property type="molecule type" value="Genomic_DNA"/>
</dbReference>
<dbReference type="Pfam" id="PF00015">
    <property type="entry name" value="MCPsignal"/>
    <property type="match status" value="1"/>
</dbReference>
<dbReference type="SMART" id="SM00304">
    <property type="entry name" value="HAMP"/>
    <property type="match status" value="1"/>
</dbReference>
<evidence type="ECO:0000256" key="3">
    <source>
        <dbReference type="ARBA" id="ARBA00029447"/>
    </source>
</evidence>
<feature type="domain" description="Methyl-accepting transducer" evidence="5">
    <location>
        <begin position="360"/>
        <end position="596"/>
    </location>
</feature>
<dbReference type="Pfam" id="PF00672">
    <property type="entry name" value="HAMP"/>
    <property type="match status" value="1"/>
</dbReference>
<keyword evidence="8" id="KW-1185">Reference proteome</keyword>
<dbReference type="PROSITE" id="PS50885">
    <property type="entry name" value="HAMP"/>
    <property type="match status" value="1"/>
</dbReference>
<dbReference type="InterPro" id="IPR004089">
    <property type="entry name" value="MCPsignal_dom"/>
</dbReference>
<dbReference type="Proteomes" id="UP000007721">
    <property type="component" value="Chromosome"/>
</dbReference>
<dbReference type="GO" id="GO:0006935">
    <property type="term" value="P:chemotaxis"/>
    <property type="evidence" value="ECO:0007669"/>
    <property type="project" value="UniProtKB-ARBA"/>
</dbReference>
<dbReference type="SMART" id="SM00283">
    <property type="entry name" value="MA"/>
    <property type="match status" value="1"/>
</dbReference>
<dbReference type="CDD" id="cd06225">
    <property type="entry name" value="HAMP"/>
    <property type="match status" value="1"/>
</dbReference>
<evidence type="ECO:0000256" key="2">
    <source>
        <dbReference type="ARBA" id="ARBA00023224"/>
    </source>
</evidence>
<dbReference type="PANTHER" id="PTHR32089:SF112">
    <property type="entry name" value="LYSOZYME-LIKE PROTEIN-RELATED"/>
    <property type="match status" value="1"/>
</dbReference>
<dbReference type="InterPro" id="IPR003660">
    <property type="entry name" value="HAMP_dom"/>
</dbReference>
<evidence type="ECO:0000313" key="8">
    <source>
        <dbReference type="Proteomes" id="UP000007721"/>
    </source>
</evidence>
<feature type="domain" description="HAMP" evidence="6">
    <location>
        <begin position="301"/>
        <end position="355"/>
    </location>
</feature>
<dbReference type="FunFam" id="1.10.287.950:FF:000001">
    <property type="entry name" value="Methyl-accepting chemotaxis sensory transducer"/>
    <property type="match status" value="1"/>
</dbReference>
<keyword evidence="2 4" id="KW-0807">Transducer</keyword>
<dbReference type="KEGG" id="geo:Geob_1936"/>
<dbReference type="PANTHER" id="PTHR32089">
    <property type="entry name" value="METHYL-ACCEPTING CHEMOTAXIS PROTEIN MCPB"/>
    <property type="match status" value="1"/>
</dbReference>
<evidence type="ECO:0000256" key="1">
    <source>
        <dbReference type="ARBA" id="ARBA00004370"/>
    </source>
</evidence>
<evidence type="ECO:0000313" key="7">
    <source>
        <dbReference type="EMBL" id="ACM20293.1"/>
    </source>
</evidence>
<comment type="similarity">
    <text evidence="3">Belongs to the methyl-accepting chemotaxis (MCP) protein family.</text>
</comment>
<evidence type="ECO:0000259" key="5">
    <source>
        <dbReference type="PROSITE" id="PS50111"/>
    </source>
</evidence>
<accession>B9M827</accession>
<dbReference type="Gene3D" id="1.10.287.950">
    <property type="entry name" value="Methyl-accepting chemotaxis protein"/>
    <property type="match status" value="1"/>
</dbReference>
<proteinExistence type="inferred from homology"/>
<evidence type="ECO:0000259" key="6">
    <source>
        <dbReference type="PROSITE" id="PS50885"/>
    </source>
</evidence>